<evidence type="ECO:0000256" key="5">
    <source>
        <dbReference type="SAM" id="MobiDB-lite"/>
    </source>
</evidence>
<dbReference type="PANTHER" id="PTHR30349:SF81">
    <property type="entry name" value="TYROSINE RECOMBINASE XERC"/>
    <property type="match status" value="1"/>
</dbReference>
<feature type="region of interest" description="Disordered" evidence="5">
    <location>
        <begin position="339"/>
        <end position="360"/>
    </location>
</feature>
<dbReference type="InterPro" id="IPR004107">
    <property type="entry name" value="Integrase_SAM-like_N"/>
</dbReference>
<name>A0A3N1FTF6_9ACTN</name>
<dbReference type="SUPFAM" id="SSF56349">
    <property type="entry name" value="DNA breaking-rejoining enzymes"/>
    <property type="match status" value="1"/>
</dbReference>
<evidence type="ECO:0000313" key="9">
    <source>
        <dbReference type="Proteomes" id="UP000271683"/>
    </source>
</evidence>
<dbReference type="InterPro" id="IPR013762">
    <property type="entry name" value="Integrase-like_cat_sf"/>
</dbReference>
<comment type="caution">
    <text evidence="8">The sequence shown here is derived from an EMBL/GenBank/DDBJ whole genome shotgun (WGS) entry which is preliminary data.</text>
</comment>
<dbReference type="CDD" id="cd00397">
    <property type="entry name" value="DNA_BRE_C"/>
    <property type="match status" value="1"/>
</dbReference>
<reference evidence="8 9" key="1">
    <citation type="submission" date="2018-11" db="EMBL/GenBank/DDBJ databases">
        <title>Sequencing the genomes of 1000 actinobacteria strains.</title>
        <authorList>
            <person name="Klenk H.-P."/>
        </authorList>
    </citation>
    <scope>NUCLEOTIDE SEQUENCE [LARGE SCALE GENOMIC DNA]</scope>
    <source>
        <strain evidence="8 9">DSM 43634</strain>
    </source>
</reference>
<dbReference type="EMBL" id="RJKL01000002">
    <property type="protein sequence ID" value="ROP21291.1"/>
    <property type="molecule type" value="Genomic_DNA"/>
</dbReference>
<dbReference type="PANTHER" id="PTHR30349">
    <property type="entry name" value="PHAGE INTEGRASE-RELATED"/>
    <property type="match status" value="1"/>
</dbReference>
<keyword evidence="1" id="KW-0229">DNA integration</keyword>
<organism evidence="8 9">
    <name type="scientific">Couchioplanes caeruleus</name>
    <dbReference type="NCBI Taxonomy" id="56438"/>
    <lineage>
        <taxon>Bacteria</taxon>
        <taxon>Bacillati</taxon>
        <taxon>Actinomycetota</taxon>
        <taxon>Actinomycetes</taxon>
        <taxon>Micromonosporales</taxon>
        <taxon>Micromonosporaceae</taxon>
        <taxon>Couchioplanes</taxon>
    </lineage>
</organism>
<keyword evidence="2 4" id="KW-0238">DNA-binding</keyword>
<evidence type="ECO:0000256" key="3">
    <source>
        <dbReference type="ARBA" id="ARBA00023172"/>
    </source>
</evidence>
<keyword evidence="3" id="KW-0233">DNA recombination</keyword>
<dbReference type="Pfam" id="PF00589">
    <property type="entry name" value="Phage_integrase"/>
    <property type="match status" value="1"/>
</dbReference>
<evidence type="ECO:0000259" key="7">
    <source>
        <dbReference type="PROSITE" id="PS51900"/>
    </source>
</evidence>
<dbReference type="Pfam" id="PF02899">
    <property type="entry name" value="Phage_int_SAM_1"/>
    <property type="match status" value="1"/>
</dbReference>
<evidence type="ECO:0000259" key="6">
    <source>
        <dbReference type="PROSITE" id="PS51898"/>
    </source>
</evidence>
<feature type="domain" description="Core-binding (CB)" evidence="7">
    <location>
        <begin position="44"/>
        <end position="129"/>
    </location>
</feature>
<dbReference type="InterPro" id="IPR010998">
    <property type="entry name" value="Integrase_recombinase_N"/>
</dbReference>
<dbReference type="GO" id="GO:0003677">
    <property type="term" value="F:DNA binding"/>
    <property type="evidence" value="ECO:0007669"/>
    <property type="project" value="UniProtKB-UniRule"/>
</dbReference>
<dbReference type="PROSITE" id="PS51900">
    <property type="entry name" value="CB"/>
    <property type="match status" value="1"/>
</dbReference>
<evidence type="ECO:0000313" key="8">
    <source>
        <dbReference type="EMBL" id="ROP21291.1"/>
    </source>
</evidence>
<feature type="compositionally biased region" description="Basic and acidic residues" evidence="5">
    <location>
        <begin position="342"/>
        <end position="360"/>
    </location>
</feature>
<protein>
    <submittedName>
        <fullName evidence="8">Site-specific recombinase XerD</fullName>
    </submittedName>
</protein>
<evidence type="ECO:0000256" key="2">
    <source>
        <dbReference type="ARBA" id="ARBA00023125"/>
    </source>
</evidence>
<proteinExistence type="predicted"/>
<dbReference type="AlphaFoldDB" id="A0A3N1FTF6"/>
<dbReference type="InterPro" id="IPR011010">
    <property type="entry name" value="DNA_brk_join_enz"/>
</dbReference>
<dbReference type="Proteomes" id="UP000271683">
    <property type="component" value="Unassembled WGS sequence"/>
</dbReference>
<accession>A0A3N1FTF6</accession>
<gene>
    <name evidence="8" type="ORF">EDD30_7689</name>
</gene>
<dbReference type="RefSeq" id="WP_244945704.1">
    <property type="nucleotide sequence ID" value="NZ_RJKL01000002.1"/>
</dbReference>
<evidence type="ECO:0000256" key="4">
    <source>
        <dbReference type="PROSITE-ProRule" id="PRU01248"/>
    </source>
</evidence>
<dbReference type="Gene3D" id="1.10.443.10">
    <property type="entry name" value="Intergrase catalytic core"/>
    <property type="match status" value="1"/>
</dbReference>
<dbReference type="InterPro" id="IPR044068">
    <property type="entry name" value="CB"/>
</dbReference>
<dbReference type="InterPro" id="IPR002104">
    <property type="entry name" value="Integrase_catalytic"/>
</dbReference>
<sequence length="385" mass="41578">MTTQATQAVATAPRSGPTLGARMAHVAARVAAYPGLPADDGSRYSVRRLTAAWLLEAESVHTEKAHDRDLATFLHWCDRERLDPLTARPTDLAQYRVWRELQGPAGRTAKAATVARALASVSSWYTHLVVNTDGQVARNPAAGLKRPRVSCHSPTAGLTSDEVDALLDQADHEVANRAVNAEAQPTPARRARHLAALRDRALLRLLADLGLRVSEALDRDVDELTHNSGKRTLRFLAKGKEERERPLPSHTSDAIDEYLAARAAAQGVTVSELTGPLFATTGTDGAAGRLAEPNVFIRLRRLAAAAGIASADRLSPHSLRHAFATAAREAGVPLEDVQDAMGHADPRTTRRYDRDRHNLDRDPSLILGARRASQRGFTPPAVLAG</sequence>
<evidence type="ECO:0000256" key="1">
    <source>
        <dbReference type="ARBA" id="ARBA00022908"/>
    </source>
</evidence>
<feature type="domain" description="Tyr recombinase" evidence="6">
    <location>
        <begin position="153"/>
        <end position="365"/>
    </location>
</feature>
<dbReference type="PROSITE" id="PS51898">
    <property type="entry name" value="TYR_RECOMBINASE"/>
    <property type="match status" value="1"/>
</dbReference>
<dbReference type="GO" id="GO:0015074">
    <property type="term" value="P:DNA integration"/>
    <property type="evidence" value="ECO:0007669"/>
    <property type="project" value="UniProtKB-KW"/>
</dbReference>
<dbReference type="InterPro" id="IPR050090">
    <property type="entry name" value="Tyrosine_recombinase_XerCD"/>
</dbReference>
<dbReference type="Gene3D" id="1.10.150.130">
    <property type="match status" value="1"/>
</dbReference>
<dbReference type="GO" id="GO:0006310">
    <property type="term" value="P:DNA recombination"/>
    <property type="evidence" value="ECO:0007669"/>
    <property type="project" value="UniProtKB-KW"/>
</dbReference>
<dbReference type="SUPFAM" id="SSF47823">
    <property type="entry name" value="lambda integrase-like, N-terminal domain"/>
    <property type="match status" value="1"/>
</dbReference>